<accession>A0ABQ9WKH5</accession>
<dbReference type="EMBL" id="JARBJD010000787">
    <property type="protein sequence ID" value="KAK2939967.1"/>
    <property type="molecule type" value="Genomic_DNA"/>
</dbReference>
<evidence type="ECO:0000256" key="1">
    <source>
        <dbReference type="SAM" id="Phobius"/>
    </source>
</evidence>
<name>A0ABQ9WKH5_9EUKA</name>
<dbReference type="Proteomes" id="UP001281761">
    <property type="component" value="Unassembled WGS sequence"/>
</dbReference>
<reference evidence="2 3" key="1">
    <citation type="journal article" date="2022" name="bioRxiv">
        <title>Genomics of Preaxostyla Flagellates Illuminates Evolutionary Transitions and the Path Towards Mitochondrial Loss.</title>
        <authorList>
            <person name="Novak L.V.F."/>
            <person name="Treitli S.C."/>
            <person name="Pyrih J."/>
            <person name="Halakuc P."/>
            <person name="Pipaliya S.V."/>
            <person name="Vacek V."/>
            <person name="Brzon O."/>
            <person name="Soukal P."/>
            <person name="Eme L."/>
            <person name="Dacks J.B."/>
            <person name="Karnkowska A."/>
            <person name="Elias M."/>
            <person name="Hampl V."/>
        </authorList>
    </citation>
    <scope>NUCLEOTIDE SEQUENCE [LARGE SCALE GENOMIC DNA]</scope>
    <source>
        <strain evidence="2">NAU3</strain>
        <tissue evidence="2">Gut</tissue>
    </source>
</reference>
<sequence length="269" mass="29038">MKAIVTISMIVIQIVLIGMNGVFCPIMLFTHLKGFVIFPRLLFCIYTVILSLALILVEFRLRILYRVFPFLMSPTFRGFLTFLYLGTLSMACWEVFAKWSWVGYVIGVLHYSSRSCIFSCVAAIGIGRSNKSKYVTQPVAQPAPAQPQYQPADNYAPAQNPLSTNSTAGVVGAVAATPEGQNLARTAGSAAVSSVRSSGNTDNVYGDIASNPQVQQAAVNTAVAAAQNPAVQSAASKAAHSAADYAMQTAYDRLLMINHFSFLKMNIFG</sequence>
<feature type="transmembrane region" description="Helical" evidence="1">
    <location>
        <begin position="35"/>
        <end position="57"/>
    </location>
</feature>
<keyword evidence="3" id="KW-1185">Reference proteome</keyword>
<keyword evidence="1" id="KW-0812">Transmembrane</keyword>
<comment type="caution">
    <text evidence="2">The sequence shown here is derived from an EMBL/GenBank/DDBJ whole genome shotgun (WGS) entry which is preliminary data.</text>
</comment>
<organism evidence="2 3">
    <name type="scientific">Blattamonas nauphoetae</name>
    <dbReference type="NCBI Taxonomy" id="2049346"/>
    <lineage>
        <taxon>Eukaryota</taxon>
        <taxon>Metamonada</taxon>
        <taxon>Preaxostyla</taxon>
        <taxon>Oxymonadida</taxon>
        <taxon>Blattamonas</taxon>
    </lineage>
</organism>
<proteinExistence type="predicted"/>
<keyword evidence="1" id="KW-1133">Transmembrane helix</keyword>
<feature type="transmembrane region" description="Helical" evidence="1">
    <location>
        <begin position="7"/>
        <end position="29"/>
    </location>
</feature>
<keyword evidence="1" id="KW-0472">Membrane</keyword>
<gene>
    <name evidence="2" type="ORF">BLNAU_25129</name>
</gene>
<feature type="transmembrane region" description="Helical" evidence="1">
    <location>
        <begin position="102"/>
        <end position="126"/>
    </location>
</feature>
<evidence type="ECO:0000313" key="2">
    <source>
        <dbReference type="EMBL" id="KAK2939967.1"/>
    </source>
</evidence>
<evidence type="ECO:0000313" key="3">
    <source>
        <dbReference type="Proteomes" id="UP001281761"/>
    </source>
</evidence>
<protein>
    <submittedName>
        <fullName evidence="2">Uncharacterized protein</fullName>
    </submittedName>
</protein>